<protein>
    <submittedName>
        <fullName evidence="1">Uncharacterized protein</fullName>
    </submittedName>
</protein>
<name>A0AAD7C7Y8_9AGAR</name>
<dbReference type="EMBL" id="JARKIF010000004">
    <property type="protein sequence ID" value="KAJ7641683.1"/>
    <property type="molecule type" value="Genomic_DNA"/>
</dbReference>
<dbReference type="Gene3D" id="2.60.120.330">
    <property type="entry name" value="B-lactam Antibiotic, Isopenicillin N Synthase, Chain"/>
    <property type="match status" value="1"/>
</dbReference>
<comment type="caution">
    <text evidence="1">The sequence shown here is derived from an EMBL/GenBank/DDBJ whole genome shotgun (WGS) entry which is preliminary data.</text>
</comment>
<dbReference type="SUPFAM" id="SSF51197">
    <property type="entry name" value="Clavaminate synthase-like"/>
    <property type="match status" value="1"/>
</dbReference>
<organism evidence="1 2">
    <name type="scientific">Roridomyces roridus</name>
    <dbReference type="NCBI Taxonomy" id="1738132"/>
    <lineage>
        <taxon>Eukaryota</taxon>
        <taxon>Fungi</taxon>
        <taxon>Dikarya</taxon>
        <taxon>Basidiomycota</taxon>
        <taxon>Agaricomycotina</taxon>
        <taxon>Agaricomycetes</taxon>
        <taxon>Agaricomycetidae</taxon>
        <taxon>Agaricales</taxon>
        <taxon>Marasmiineae</taxon>
        <taxon>Mycenaceae</taxon>
        <taxon>Roridomyces</taxon>
    </lineage>
</organism>
<dbReference type="Proteomes" id="UP001221142">
    <property type="component" value="Unassembled WGS sequence"/>
</dbReference>
<evidence type="ECO:0000313" key="2">
    <source>
        <dbReference type="Proteomes" id="UP001221142"/>
    </source>
</evidence>
<reference evidence="1" key="1">
    <citation type="submission" date="2023-03" db="EMBL/GenBank/DDBJ databases">
        <title>Massive genome expansion in bonnet fungi (Mycena s.s.) driven by repeated elements and novel gene families across ecological guilds.</title>
        <authorList>
            <consortium name="Lawrence Berkeley National Laboratory"/>
            <person name="Harder C.B."/>
            <person name="Miyauchi S."/>
            <person name="Viragh M."/>
            <person name="Kuo A."/>
            <person name="Thoen E."/>
            <person name="Andreopoulos B."/>
            <person name="Lu D."/>
            <person name="Skrede I."/>
            <person name="Drula E."/>
            <person name="Henrissat B."/>
            <person name="Morin E."/>
            <person name="Kohler A."/>
            <person name="Barry K."/>
            <person name="LaButti K."/>
            <person name="Morin E."/>
            <person name="Salamov A."/>
            <person name="Lipzen A."/>
            <person name="Mereny Z."/>
            <person name="Hegedus B."/>
            <person name="Baldrian P."/>
            <person name="Stursova M."/>
            <person name="Weitz H."/>
            <person name="Taylor A."/>
            <person name="Grigoriev I.V."/>
            <person name="Nagy L.G."/>
            <person name="Martin F."/>
            <person name="Kauserud H."/>
        </authorList>
    </citation>
    <scope>NUCLEOTIDE SEQUENCE</scope>
    <source>
        <strain evidence="1">9284</strain>
    </source>
</reference>
<dbReference type="InterPro" id="IPR027443">
    <property type="entry name" value="IPNS-like_sf"/>
</dbReference>
<sequence length="231" mass="26113">MKWLTSVIAKESEWFPAEIPTHPLLGIDYLLVEGNEAEIDKLWGAATQLGFWHLKNHGARADDFAEGMFQMARETMLSLRARRRGKLLRVRRYKATGAIAVCTGRSDTVELINIAKDDALAWPQQARHAYPSTVYAHMEETIFSDRLGLPPDALEKRHLVDEYSGSQTRVIKNPPSPQEPPKVAIGAHTDFGSLSLLHSRLGGHLVAVDARAGRYTQHGRRRWEEAWRRIT</sequence>
<gene>
    <name evidence="1" type="ORF">FB45DRAFT_1022421</name>
</gene>
<dbReference type="AlphaFoldDB" id="A0AAD7C7Y8"/>
<accession>A0AAD7C7Y8</accession>
<proteinExistence type="predicted"/>
<keyword evidence="2" id="KW-1185">Reference proteome</keyword>
<evidence type="ECO:0000313" key="1">
    <source>
        <dbReference type="EMBL" id="KAJ7641683.1"/>
    </source>
</evidence>